<dbReference type="EMBL" id="NWMW01000002">
    <property type="protein sequence ID" value="PCD01968.1"/>
    <property type="molecule type" value="Genomic_DNA"/>
</dbReference>
<gene>
    <name evidence="1" type="ORF">COC42_10745</name>
</gene>
<evidence type="ECO:0000313" key="2">
    <source>
        <dbReference type="Proteomes" id="UP000218366"/>
    </source>
</evidence>
<organism evidence="1 2">
    <name type="scientific">Sphingomonas spermidinifaciens</name>
    <dbReference type="NCBI Taxonomy" id="1141889"/>
    <lineage>
        <taxon>Bacteria</taxon>
        <taxon>Pseudomonadati</taxon>
        <taxon>Pseudomonadota</taxon>
        <taxon>Alphaproteobacteria</taxon>
        <taxon>Sphingomonadales</taxon>
        <taxon>Sphingomonadaceae</taxon>
        <taxon>Sphingomonas</taxon>
    </lineage>
</organism>
<name>A0A2A4B2K9_9SPHN</name>
<dbReference type="Proteomes" id="UP000218366">
    <property type="component" value="Unassembled WGS sequence"/>
</dbReference>
<dbReference type="OrthoDB" id="8481272at2"/>
<proteinExistence type="predicted"/>
<dbReference type="RefSeq" id="WP_096343346.1">
    <property type="nucleotide sequence ID" value="NZ_NWMW01000002.1"/>
</dbReference>
<dbReference type="InterPro" id="IPR038765">
    <property type="entry name" value="Papain-like_cys_pep_sf"/>
</dbReference>
<dbReference type="SUPFAM" id="SSF54001">
    <property type="entry name" value="Cysteine proteinases"/>
    <property type="match status" value="1"/>
</dbReference>
<protein>
    <recommendedName>
        <fullName evidence="3">Peptidoglycan endopeptidase</fullName>
    </recommendedName>
</protein>
<sequence>MRCGLAAAGAARALVGARFRLHGRDPATGLDCVGVAACALGRKVPGDYALRTGDADRAASRIAAAGLARVAAGRPGDVVLMRVGPAQLHLGVLIEGGMVHADAGLRRVVERPGPPGWPVIGCFRPQAEE</sequence>
<keyword evidence="2" id="KW-1185">Reference proteome</keyword>
<reference evidence="1 2" key="1">
    <citation type="submission" date="2017-09" db="EMBL/GenBank/DDBJ databases">
        <title>Sphingomonas spermidinifaciens 9NM-10, whole genome shotgun sequence.</title>
        <authorList>
            <person name="Feng G."/>
            <person name="Zhu H."/>
        </authorList>
    </citation>
    <scope>NUCLEOTIDE SEQUENCE [LARGE SCALE GENOMIC DNA]</scope>
    <source>
        <strain evidence="1 2">9NM-10</strain>
    </source>
</reference>
<dbReference type="Gene3D" id="3.90.1720.10">
    <property type="entry name" value="endopeptidase domain like (from Nostoc punctiforme)"/>
    <property type="match status" value="1"/>
</dbReference>
<accession>A0A2A4B2K9</accession>
<dbReference type="AlphaFoldDB" id="A0A2A4B2K9"/>
<comment type="caution">
    <text evidence="1">The sequence shown here is derived from an EMBL/GenBank/DDBJ whole genome shotgun (WGS) entry which is preliminary data.</text>
</comment>
<evidence type="ECO:0000313" key="1">
    <source>
        <dbReference type="EMBL" id="PCD01968.1"/>
    </source>
</evidence>
<evidence type="ECO:0008006" key="3">
    <source>
        <dbReference type="Google" id="ProtNLM"/>
    </source>
</evidence>